<name>N1TZA0_9LEPT</name>
<protein>
    <submittedName>
        <fullName evidence="1">Uncharacterized protein</fullName>
    </submittedName>
</protein>
<dbReference type="AlphaFoldDB" id="N1TZA0"/>
<gene>
    <name evidence="1" type="ORF">LEP1GSC043_1475</name>
</gene>
<accession>N1TZA0</accession>
<proteinExistence type="predicted"/>
<evidence type="ECO:0000313" key="2">
    <source>
        <dbReference type="Proteomes" id="UP000012249"/>
    </source>
</evidence>
<evidence type="ECO:0000313" key="1">
    <source>
        <dbReference type="EMBL" id="EMY12072.1"/>
    </source>
</evidence>
<sequence>MAFSDYFVKANRSFPCVDYRNQVQILSVSFFGFFVSGFWSESSLKVTKSETVFSHLRFVRRITYNTTF</sequence>
<dbReference type="Proteomes" id="UP000012249">
    <property type="component" value="Unassembled WGS sequence"/>
</dbReference>
<organism evidence="1 2">
    <name type="scientific">Leptospira weilii str. Ecochallenge</name>
    <dbReference type="NCBI Taxonomy" id="1049986"/>
    <lineage>
        <taxon>Bacteria</taxon>
        <taxon>Pseudomonadati</taxon>
        <taxon>Spirochaetota</taxon>
        <taxon>Spirochaetia</taxon>
        <taxon>Leptospirales</taxon>
        <taxon>Leptospiraceae</taxon>
        <taxon>Leptospira</taxon>
    </lineage>
</organism>
<reference evidence="1 2" key="1">
    <citation type="submission" date="2013-02" db="EMBL/GenBank/DDBJ databases">
        <authorList>
            <person name="Harkins D.M."/>
            <person name="Durkin A.S."/>
            <person name="Brinkac L.M."/>
            <person name="Haft D.H."/>
            <person name="Selengut J.D."/>
            <person name="Sanka R."/>
            <person name="DePew J."/>
            <person name="Purushe J."/>
            <person name="Haake D.A."/>
            <person name="Matsunaga J."/>
            <person name="Vinetz J.M."/>
            <person name="Sutton G.G."/>
            <person name="Nierman W.C."/>
            <person name="Fouts D.E."/>
        </authorList>
    </citation>
    <scope>NUCLEOTIDE SEQUENCE [LARGE SCALE GENOMIC DNA]</scope>
    <source>
        <strain evidence="1 2">Ecochallenge</strain>
    </source>
</reference>
<dbReference type="EMBL" id="AHMI02000323">
    <property type="protein sequence ID" value="EMY12072.1"/>
    <property type="molecule type" value="Genomic_DNA"/>
</dbReference>
<comment type="caution">
    <text evidence="1">The sequence shown here is derived from an EMBL/GenBank/DDBJ whole genome shotgun (WGS) entry which is preliminary data.</text>
</comment>